<keyword evidence="1 4" id="KW-0378">Hydrolase</keyword>
<feature type="domain" description="Nucleoside phosphorylase" evidence="3">
    <location>
        <begin position="28"/>
        <end position="194"/>
    </location>
</feature>
<dbReference type="InterPro" id="IPR019963">
    <property type="entry name" value="FL_hydrolase_MqnB"/>
</dbReference>
<organism evidence="4 5">
    <name type="scientific">Terrimonas rubra</name>
    <dbReference type="NCBI Taxonomy" id="1035890"/>
    <lineage>
        <taxon>Bacteria</taxon>
        <taxon>Pseudomonadati</taxon>
        <taxon>Bacteroidota</taxon>
        <taxon>Chitinophagia</taxon>
        <taxon>Chitinophagales</taxon>
        <taxon>Chitinophagaceae</taxon>
        <taxon>Terrimonas</taxon>
    </lineage>
</organism>
<dbReference type="PANTHER" id="PTHR46832">
    <property type="entry name" value="5'-METHYLTHIOADENOSINE/S-ADENOSYLHOMOCYSTEINE NUCLEOSIDASE"/>
    <property type="match status" value="1"/>
</dbReference>
<evidence type="ECO:0000259" key="3">
    <source>
        <dbReference type="Pfam" id="PF01048"/>
    </source>
</evidence>
<reference evidence="5" key="1">
    <citation type="journal article" date="2019" name="Int. J. Syst. Evol. Microbiol.">
        <title>The Global Catalogue of Microorganisms (GCM) 10K type strain sequencing project: providing services to taxonomists for standard genome sequencing and annotation.</title>
        <authorList>
            <consortium name="The Broad Institute Genomics Platform"/>
            <consortium name="The Broad Institute Genome Sequencing Center for Infectious Disease"/>
            <person name="Wu L."/>
            <person name="Ma J."/>
        </authorList>
    </citation>
    <scope>NUCLEOTIDE SEQUENCE [LARGE SCALE GENOMIC DNA]</scope>
    <source>
        <strain evidence="5">KCTC 23299</strain>
    </source>
</reference>
<comment type="similarity">
    <text evidence="1">Belongs to the PNP/UDP phosphorylase family. Futalosine hydrolase subfamily.</text>
</comment>
<dbReference type="PANTHER" id="PTHR46832:SF2">
    <property type="entry name" value="FUTALOSINE HYDROLASE"/>
    <property type="match status" value="1"/>
</dbReference>
<gene>
    <name evidence="1 4" type="primary">mqnB</name>
    <name evidence="4" type="ORF">ACFS6H_11215</name>
</gene>
<dbReference type="Gene3D" id="3.40.50.1580">
    <property type="entry name" value="Nucleoside phosphorylase domain"/>
    <property type="match status" value="1"/>
</dbReference>
<evidence type="ECO:0000256" key="2">
    <source>
        <dbReference type="NCBIfam" id="TIGR03664"/>
    </source>
</evidence>
<comment type="pathway">
    <text evidence="1">Quinol/quinone metabolism; menaquinone biosynthesis.</text>
</comment>
<evidence type="ECO:0000256" key="1">
    <source>
        <dbReference type="HAMAP-Rule" id="MF_00991"/>
    </source>
</evidence>
<dbReference type="GO" id="GO:0016798">
    <property type="term" value="F:hydrolase activity, acting on glycosyl bonds"/>
    <property type="evidence" value="ECO:0007669"/>
    <property type="project" value="UniProtKB-KW"/>
</dbReference>
<dbReference type="EMBL" id="JBHUOZ010000003">
    <property type="protein sequence ID" value="MFD2920283.1"/>
    <property type="molecule type" value="Genomic_DNA"/>
</dbReference>
<dbReference type="Pfam" id="PF01048">
    <property type="entry name" value="PNP_UDP_1"/>
    <property type="match status" value="1"/>
</dbReference>
<evidence type="ECO:0000313" key="4">
    <source>
        <dbReference type="EMBL" id="MFD2920283.1"/>
    </source>
</evidence>
<comment type="caution">
    <text evidence="4">The sequence shown here is derived from an EMBL/GenBank/DDBJ whole genome shotgun (WGS) entry which is preliminary data.</text>
</comment>
<keyword evidence="1" id="KW-0474">Menaquinone biosynthesis</keyword>
<sequence>MRILLTAATAGEIAPVKEWLNQHKKQFKQLRVTIDISGIGSNVTTYALTKALTRQRYSLVIQAGIAGSFSPDHLEKVFVVKQDSFADLGVWEEATFKDMFDLALLKPNEKPFKKGKLVNPNKNLLQLTKLKAINAVTVNEISTRPKQIEWYKEHFAPVIESMEGAALHYVCLMENIPFLQIRSVSNLVGVRNKKKWKIGPAIHHLNAELIELLQTLSTKHETDIRL</sequence>
<dbReference type="HAMAP" id="MF_00991">
    <property type="entry name" value="MqnB"/>
    <property type="match status" value="1"/>
</dbReference>
<accession>A0ABW6A7Z6</accession>
<dbReference type="EC" id="3.2.2.26" evidence="1 2"/>
<keyword evidence="4" id="KW-0326">Glycosidase</keyword>
<name>A0ABW6A7Z6_9BACT</name>
<evidence type="ECO:0000313" key="5">
    <source>
        <dbReference type="Proteomes" id="UP001597511"/>
    </source>
</evidence>
<dbReference type="NCBIfam" id="TIGR03664">
    <property type="entry name" value="fut_nucase"/>
    <property type="match status" value="1"/>
</dbReference>
<dbReference type="InterPro" id="IPR035994">
    <property type="entry name" value="Nucleoside_phosphorylase_sf"/>
</dbReference>
<proteinExistence type="inferred from homology"/>
<dbReference type="SUPFAM" id="SSF53167">
    <property type="entry name" value="Purine and uridine phosphorylases"/>
    <property type="match status" value="1"/>
</dbReference>
<dbReference type="Proteomes" id="UP001597511">
    <property type="component" value="Unassembled WGS sequence"/>
</dbReference>
<keyword evidence="5" id="KW-1185">Reference proteome</keyword>
<protein>
    <recommendedName>
        <fullName evidence="1 2">Futalosine hydrolase</fullName>
        <shortName evidence="1">FL hydrolase</shortName>
        <ecNumber evidence="1 2">3.2.2.26</ecNumber>
    </recommendedName>
    <alternativeName>
        <fullName evidence="1">Futalosine nucleosidase</fullName>
    </alternativeName>
    <alternativeName>
        <fullName evidence="1">Menaquinone biosynthetic enzyme MqnB</fullName>
    </alternativeName>
</protein>
<comment type="catalytic activity">
    <reaction evidence="1">
        <text>futalosine + H2O = dehypoxanthine futalosine + hypoxanthine</text>
        <dbReference type="Rhea" id="RHEA:25904"/>
        <dbReference type="ChEBI" id="CHEBI:15377"/>
        <dbReference type="ChEBI" id="CHEBI:17368"/>
        <dbReference type="ChEBI" id="CHEBI:58863"/>
        <dbReference type="ChEBI" id="CHEBI:58864"/>
        <dbReference type="EC" id="3.2.2.26"/>
    </reaction>
</comment>
<comment type="function">
    <text evidence="1">Catalyzes the hydrolysis of futalosine (FL) to dehypoxanthine futalosine (DHFL) and hypoxanthine, a step in the biosynthesis of menaquinone (MK, vitamin K2).</text>
</comment>
<dbReference type="RefSeq" id="WP_386098359.1">
    <property type="nucleotide sequence ID" value="NZ_JBHUOZ010000003.1"/>
</dbReference>
<dbReference type="InterPro" id="IPR000845">
    <property type="entry name" value="Nucleoside_phosphorylase_d"/>
</dbReference>